<protein>
    <recommendedName>
        <fullName evidence="1">Dinitrogenase iron-molybdenum cofactor biosynthesis domain-containing protein</fullName>
    </recommendedName>
</protein>
<feature type="domain" description="Dinitrogenase iron-molybdenum cofactor biosynthesis" evidence="1">
    <location>
        <begin position="19"/>
        <end position="115"/>
    </location>
</feature>
<dbReference type="Pfam" id="PF02579">
    <property type="entry name" value="Nitro_FeMo-Co"/>
    <property type="match status" value="1"/>
</dbReference>
<gene>
    <name evidence="2" type="ORF">brsh051_03720</name>
</gene>
<accession>A0AAN0MFA7</accession>
<dbReference type="EMBL" id="AP028056">
    <property type="protein sequence ID" value="BEH01091.1"/>
    <property type="molecule type" value="Genomic_DNA"/>
</dbReference>
<dbReference type="InterPro" id="IPR036105">
    <property type="entry name" value="DiNase_FeMo-co_biosyn_sf"/>
</dbReference>
<organism evidence="2 3">
    <name type="scientific">Brooklawnia propionicigenes</name>
    <dbReference type="NCBI Taxonomy" id="3041175"/>
    <lineage>
        <taxon>Bacteria</taxon>
        <taxon>Bacillati</taxon>
        <taxon>Actinomycetota</taxon>
        <taxon>Actinomycetes</taxon>
        <taxon>Propionibacteriales</taxon>
        <taxon>Propionibacteriaceae</taxon>
        <taxon>Brooklawnia</taxon>
    </lineage>
</organism>
<keyword evidence="3" id="KW-1185">Reference proteome</keyword>
<sequence>MDRRAGMGAMKLTVPIDEDGQVDSRFGRAARMAVGTVTDGGQLADWQVYDVGWDVLHDQSAHGQHHARVVRFLKDNEIDRVVFVQAGQSMLHTIDKMGLLLVQAPVMDAKDAILQAAALQEG</sequence>
<evidence type="ECO:0000313" key="2">
    <source>
        <dbReference type="EMBL" id="BEH01091.1"/>
    </source>
</evidence>
<proteinExistence type="predicted"/>
<dbReference type="Gene3D" id="3.30.420.130">
    <property type="entry name" value="Dinitrogenase iron-molybdenum cofactor biosynthesis domain"/>
    <property type="match status" value="1"/>
</dbReference>
<dbReference type="InterPro" id="IPR003731">
    <property type="entry name" value="Di-Nase_FeMo-co_biosynth"/>
</dbReference>
<dbReference type="SUPFAM" id="SSF53146">
    <property type="entry name" value="Nitrogenase accessory factor-like"/>
    <property type="match status" value="1"/>
</dbReference>
<reference evidence="2" key="1">
    <citation type="journal article" date="2024" name="Int. J. Syst. Evol. Microbiol.">
        <title>Brooklawnia propionicigenes sp. nov., a facultatively anaerobic, propionate-producing bacterium isolated from a methanogenic reactor treating waste from cattle farms.</title>
        <authorList>
            <person name="Akita Y."/>
            <person name="Ueki A."/>
            <person name="Tonouchi A."/>
            <person name="Sugawara Y."/>
            <person name="Honma S."/>
            <person name="Kaku N."/>
            <person name="Ueki K."/>
        </authorList>
    </citation>
    <scope>NUCLEOTIDE SEQUENCE</scope>
    <source>
        <strain evidence="2">SH051</strain>
    </source>
</reference>
<evidence type="ECO:0000259" key="1">
    <source>
        <dbReference type="Pfam" id="PF02579"/>
    </source>
</evidence>
<dbReference type="AlphaFoldDB" id="A0AAN0MFA7"/>
<name>A0AAN0MFA7_9ACTN</name>
<evidence type="ECO:0000313" key="3">
    <source>
        <dbReference type="Proteomes" id="UP001431656"/>
    </source>
</evidence>
<dbReference type="KEGG" id="broo:brsh051_03720"/>
<dbReference type="Proteomes" id="UP001431656">
    <property type="component" value="Chromosome"/>
</dbReference>